<dbReference type="AlphaFoldDB" id="A0A2P5C7A6"/>
<gene>
    <name evidence="2" type="ORF">PanWU01x14_177830</name>
</gene>
<feature type="transmembrane region" description="Helical" evidence="1">
    <location>
        <begin position="21"/>
        <end position="37"/>
    </location>
</feature>
<keyword evidence="3" id="KW-1185">Reference proteome</keyword>
<accession>A0A2P5C7A6</accession>
<sequence>MPKKTMGCTRPRLISFGKNQGIFQITYYFLFSLPFFFSQNPLIGHRWVLHIFLYSANMLTAHTEEIVPLAKSKLSQGPTLILKHCGVHHFLFLTFQALENNRRAVLWVE</sequence>
<keyword evidence="1" id="KW-0812">Transmembrane</keyword>
<evidence type="ECO:0000256" key="1">
    <source>
        <dbReference type="SAM" id="Phobius"/>
    </source>
</evidence>
<dbReference type="EMBL" id="JXTB01000165">
    <property type="protein sequence ID" value="PON56917.1"/>
    <property type="molecule type" value="Genomic_DNA"/>
</dbReference>
<protein>
    <submittedName>
        <fullName evidence="2">Uncharacterized protein</fullName>
    </submittedName>
</protein>
<evidence type="ECO:0000313" key="2">
    <source>
        <dbReference type="EMBL" id="PON56917.1"/>
    </source>
</evidence>
<name>A0A2P5C7A6_PARAD</name>
<proteinExistence type="predicted"/>
<comment type="caution">
    <text evidence="2">The sequence shown here is derived from an EMBL/GenBank/DDBJ whole genome shotgun (WGS) entry which is preliminary data.</text>
</comment>
<reference evidence="3" key="1">
    <citation type="submission" date="2016-06" db="EMBL/GenBank/DDBJ databases">
        <title>Parallel loss of symbiosis genes in relatives of nitrogen-fixing non-legume Parasponia.</title>
        <authorList>
            <person name="Van Velzen R."/>
            <person name="Holmer R."/>
            <person name="Bu F."/>
            <person name="Rutten L."/>
            <person name="Van Zeijl A."/>
            <person name="Liu W."/>
            <person name="Santuari L."/>
            <person name="Cao Q."/>
            <person name="Sharma T."/>
            <person name="Shen D."/>
            <person name="Roswanjaya Y."/>
            <person name="Wardhani T."/>
            <person name="Kalhor M.S."/>
            <person name="Jansen J."/>
            <person name="Van den Hoogen J."/>
            <person name="Gungor B."/>
            <person name="Hartog M."/>
            <person name="Hontelez J."/>
            <person name="Verver J."/>
            <person name="Yang W.-C."/>
            <person name="Schijlen E."/>
            <person name="Repin R."/>
            <person name="Schilthuizen M."/>
            <person name="Schranz E."/>
            <person name="Heidstra R."/>
            <person name="Miyata K."/>
            <person name="Fedorova E."/>
            <person name="Kohlen W."/>
            <person name="Bisseling T."/>
            <person name="Smit S."/>
            <person name="Geurts R."/>
        </authorList>
    </citation>
    <scope>NUCLEOTIDE SEQUENCE [LARGE SCALE GENOMIC DNA]</scope>
    <source>
        <strain evidence="3">cv. WU1-14</strain>
    </source>
</reference>
<dbReference type="OrthoDB" id="10603134at2759"/>
<organism evidence="2 3">
    <name type="scientific">Parasponia andersonii</name>
    <name type="common">Sponia andersonii</name>
    <dbReference type="NCBI Taxonomy" id="3476"/>
    <lineage>
        <taxon>Eukaryota</taxon>
        <taxon>Viridiplantae</taxon>
        <taxon>Streptophyta</taxon>
        <taxon>Embryophyta</taxon>
        <taxon>Tracheophyta</taxon>
        <taxon>Spermatophyta</taxon>
        <taxon>Magnoliopsida</taxon>
        <taxon>eudicotyledons</taxon>
        <taxon>Gunneridae</taxon>
        <taxon>Pentapetalae</taxon>
        <taxon>rosids</taxon>
        <taxon>fabids</taxon>
        <taxon>Rosales</taxon>
        <taxon>Cannabaceae</taxon>
        <taxon>Parasponia</taxon>
    </lineage>
</organism>
<keyword evidence="1" id="KW-0472">Membrane</keyword>
<evidence type="ECO:0000313" key="3">
    <source>
        <dbReference type="Proteomes" id="UP000237105"/>
    </source>
</evidence>
<keyword evidence="1" id="KW-1133">Transmembrane helix</keyword>
<dbReference type="Proteomes" id="UP000237105">
    <property type="component" value="Unassembled WGS sequence"/>
</dbReference>